<dbReference type="PROSITE" id="PS50076">
    <property type="entry name" value="DNAJ_2"/>
    <property type="match status" value="1"/>
</dbReference>
<feature type="domain" description="J" evidence="2">
    <location>
        <begin position="2"/>
        <end position="73"/>
    </location>
</feature>
<dbReference type="Pfam" id="PF00226">
    <property type="entry name" value="DnaJ"/>
    <property type="match status" value="1"/>
</dbReference>
<dbReference type="SUPFAM" id="SSF46565">
    <property type="entry name" value="Chaperone J-domain"/>
    <property type="match status" value="1"/>
</dbReference>
<dbReference type="PANTHER" id="PTHR44873">
    <property type="entry name" value="DNAJ HOMOLOG SUBFAMILY C MEMBER 30, MITOCHONDRIAL"/>
    <property type="match status" value="1"/>
</dbReference>
<evidence type="ECO:0000313" key="3">
    <source>
        <dbReference type="EMBL" id="EHL28948.1"/>
    </source>
</evidence>
<dbReference type="InParanoid" id="G9EUE8"/>
<dbReference type="Gene3D" id="1.10.287.110">
    <property type="entry name" value="DnaJ domain"/>
    <property type="match status" value="1"/>
</dbReference>
<dbReference type="CDD" id="cd06257">
    <property type="entry name" value="DnaJ"/>
    <property type="match status" value="1"/>
</dbReference>
<proteinExistence type="predicted"/>
<name>G9EUE8_9GAMM</name>
<dbReference type="SMART" id="SM00271">
    <property type="entry name" value="DnaJ"/>
    <property type="match status" value="1"/>
</dbReference>
<keyword evidence="1" id="KW-0143">Chaperone</keyword>
<sequence length="163" mass="19239">MKLLEILDIKETLFDSDEELFKKIKQSYKKLSLKYHPDRTNGNKESAERLLMITEIYKVLEKADYRKHYIDHHTLLDVHFQEKEYSKFIETYIKNAIVDTDKVNQRAAQEAYTELLSYFSYTYSGLNNIQLAIDSVNNPLSDDFFLNAFTICQKRQKNTTSSS</sequence>
<dbReference type="HOGENOM" id="CLU_1625019_0_0_6"/>
<evidence type="ECO:0000313" key="4">
    <source>
        <dbReference type="Proteomes" id="UP000002770"/>
    </source>
</evidence>
<dbReference type="InterPro" id="IPR053025">
    <property type="entry name" value="Mito_ATP_Synthase-Asso"/>
</dbReference>
<dbReference type="InterPro" id="IPR001623">
    <property type="entry name" value="DnaJ_domain"/>
</dbReference>
<dbReference type="PANTHER" id="PTHR44873:SF1">
    <property type="entry name" value="DNAJ HOMOLOG SUBFAMILY C MEMBER 30, MITOCHONDRIAL"/>
    <property type="match status" value="1"/>
</dbReference>
<organism evidence="3 4">
    <name type="scientific">Legionella drancourtii LLAP12</name>
    <dbReference type="NCBI Taxonomy" id="658187"/>
    <lineage>
        <taxon>Bacteria</taxon>
        <taxon>Pseudomonadati</taxon>
        <taxon>Pseudomonadota</taxon>
        <taxon>Gammaproteobacteria</taxon>
        <taxon>Legionellales</taxon>
        <taxon>Legionellaceae</taxon>
        <taxon>Legionella</taxon>
    </lineage>
</organism>
<dbReference type="EMBL" id="JH413850">
    <property type="protein sequence ID" value="EHL28948.1"/>
    <property type="molecule type" value="Genomic_DNA"/>
</dbReference>
<dbReference type="AlphaFoldDB" id="G9EUE8"/>
<gene>
    <name evidence="3" type="ORF">LDG_8942</name>
</gene>
<dbReference type="Proteomes" id="UP000002770">
    <property type="component" value="Unassembled WGS sequence"/>
</dbReference>
<accession>G9EUE8</accession>
<dbReference type="InterPro" id="IPR036869">
    <property type="entry name" value="J_dom_sf"/>
</dbReference>
<reference evidence="3 4" key="1">
    <citation type="journal article" date="2011" name="BMC Genomics">
        <title>Insight into cross-talk between intra-amoebal pathogens.</title>
        <authorList>
            <person name="Gimenez G."/>
            <person name="Bertelli C."/>
            <person name="Moliner C."/>
            <person name="Robert C."/>
            <person name="Raoult D."/>
            <person name="Fournier P.E."/>
            <person name="Greub G."/>
        </authorList>
    </citation>
    <scope>NUCLEOTIDE SEQUENCE [LARGE SCALE GENOMIC DNA]</scope>
    <source>
        <strain evidence="3 4">LLAP12</strain>
    </source>
</reference>
<keyword evidence="4" id="KW-1185">Reference proteome</keyword>
<evidence type="ECO:0000259" key="2">
    <source>
        <dbReference type="PROSITE" id="PS50076"/>
    </source>
</evidence>
<protein>
    <recommendedName>
        <fullName evidence="2">J domain-containing protein</fullName>
    </recommendedName>
</protein>
<dbReference type="STRING" id="658187.LDG_8942"/>
<dbReference type="RefSeq" id="WP_006872802.1">
    <property type="nucleotide sequence ID" value="NZ_JH413850.1"/>
</dbReference>
<dbReference type="OrthoDB" id="9775658at2"/>
<evidence type="ECO:0000256" key="1">
    <source>
        <dbReference type="ARBA" id="ARBA00023186"/>
    </source>
</evidence>